<accession>A0A5N7B5J9</accession>
<dbReference type="AlphaFoldDB" id="A0A5N7B5J9"/>
<dbReference type="PANTHER" id="PTHR37535:SF3">
    <property type="entry name" value="FLUG DOMAIN-CONTAINING PROTEIN"/>
    <property type="match status" value="1"/>
</dbReference>
<gene>
    <name evidence="1" type="ORF">BDV26DRAFT_263806</name>
</gene>
<organism evidence="1 2">
    <name type="scientific">Aspergillus bertholletiae</name>
    <dbReference type="NCBI Taxonomy" id="1226010"/>
    <lineage>
        <taxon>Eukaryota</taxon>
        <taxon>Fungi</taxon>
        <taxon>Dikarya</taxon>
        <taxon>Ascomycota</taxon>
        <taxon>Pezizomycotina</taxon>
        <taxon>Eurotiomycetes</taxon>
        <taxon>Eurotiomycetidae</taxon>
        <taxon>Eurotiales</taxon>
        <taxon>Aspergillaceae</taxon>
        <taxon>Aspergillus</taxon>
        <taxon>Aspergillus subgen. Circumdati</taxon>
    </lineage>
</organism>
<dbReference type="Proteomes" id="UP000326198">
    <property type="component" value="Unassembled WGS sequence"/>
</dbReference>
<protein>
    <submittedName>
        <fullName evidence="1">Uncharacterized protein</fullName>
    </submittedName>
</protein>
<evidence type="ECO:0000313" key="1">
    <source>
        <dbReference type="EMBL" id="KAE8377303.1"/>
    </source>
</evidence>
<reference evidence="1 2" key="1">
    <citation type="submission" date="2019-04" db="EMBL/GenBank/DDBJ databases">
        <title>Friends and foes A comparative genomics studyof 23 Aspergillus species from section Flavi.</title>
        <authorList>
            <consortium name="DOE Joint Genome Institute"/>
            <person name="Kjaerbolling I."/>
            <person name="Vesth T."/>
            <person name="Frisvad J.C."/>
            <person name="Nybo J.L."/>
            <person name="Theobald S."/>
            <person name="Kildgaard S."/>
            <person name="Isbrandt T."/>
            <person name="Kuo A."/>
            <person name="Sato A."/>
            <person name="Lyhne E.K."/>
            <person name="Kogle M.E."/>
            <person name="Wiebenga A."/>
            <person name="Kun R.S."/>
            <person name="Lubbers R.J."/>
            <person name="Makela M.R."/>
            <person name="Barry K."/>
            <person name="Chovatia M."/>
            <person name="Clum A."/>
            <person name="Daum C."/>
            <person name="Haridas S."/>
            <person name="He G."/>
            <person name="LaButti K."/>
            <person name="Lipzen A."/>
            <person name="Mondo S."/>
            <person name="Riley R."/>
            <person name="Salamov A."/>
            <person name="Simmons B.A."/>
            <person name="Magnuson J.K."/>
            <person name="Henrissat B."/>
            <person name="Mortensen U.H."/>
            <person name="Larsen T.O."/>
            <person name="Devries R.P."/>
            <person name="Grigoriev I.V."/>
            <person name="Machida M."/>
            <person name="Baker S.E."/>
            <person name="Andersen M.R."/>
        </authorList>
    </citation>
    <scope>NUCLEOTIDE SEQUENCE [LARGE SCALE GENOMIC DNA]</scope>
    <source>
        <strain evidence="1 2">IBT 29228</strain>
    </source>
</reference>
<keyword evidence="2" id="KW-1185">Reference proteome</keyword>
<dbReference type="PANTHER" id="PTHR37535">
    <property type="entry name" value="FLUG DOMAIN PROTEIN"/>
    <property type="match status" value="1"/>
</dbReference>
<dbReference type="OrthoDB" id="4357582at2759"/>
<sequence>MYKGFLEFYIRNIPGRIKEKPIPETIESFRRHFKTALARTRNFCVPRSISITMKEYIISGLMTKLGLPDSEMPRDGHSLNNLTILLTQLWCQDFKEYRGQYPDRSRIQLTVSILLYCFSSARTGEVYESTARRSIALRKGSGDSDANIGVNSMAACYKHFTLTIELVDGIQSIN</sequence>
<evidence type="ECO:0000313" key="2">
    <source>
        <dbReference type="Proteomes" id="UP000326198"/>
    </source>
</evidence>
<name>A0A5N7B5J9_9EURO</name>
<dbReference type="EMBL" id="ML736225">
    <property type="protein sequence ID" value="KAE8377303.1"/>
    <property type="molecule type" value="Genomic_DNA"/>
</dbReference>
<proteinExistence type="predicted"/>